<dbReference type="InterPro" id="IPR029498">
    <property type="entry name" value="HeLo_dom"/>
</dbReference>
<accession>A0ABP0AUB2</accession>
<dbReference type="PANTHER" id="PTHR37542:SF3">
    <property type="entry name" value="PRION-INHIBITION AND PROPAGATION HELO DOMAIN-CONTAINING PROTEIN"/>
    <property type="match status" value="1"/>
</dbReference>
<feature type="domain" description="Het-s prion-forming" evidence="1">
    <location>
        <begin position="222"/>
        <end position="286"/>
    </location>
</feature>
<dbReference type="Proteomes" id="UP001642406">
    <property type="component" value="Unassembled WGS sequence"/>
</dbReference>
<comment type="caution">
    <text evidence="3">The sequence shown here is derived from an EMBL/GenBank/DDBJ whole genome shotgun (WGS) entry which is preliminary data.</text>
</comment>
<sequence length="294" mass="32548">MAEVFGTVAAALGVAALFNNCVDTFEYIQLGRHFGDDYTLCKVRLVIAETRLIRWGEVAKINDNSRFDASAPLDKQAKLVQMILQELASHFERVQRTSERYKLGADQQQDLVLLRENNMQKTGLAVYNQLKDFARRKQRRTGLLKKTAWALYDGKHLKVLIDEIADLIDDLEKVFPVEDGEDGAQRLLETEIEEVKDEASLTLLKDAAKGIDKAMSDAAARKIDTIVGRNSAREIKTVDEGKVQVGHSFATETLAAGMHFRDETVNSVGVVTASGKSGVQIGNSYGGRGLFDGR</sequence>
<proteinExistence type="predicted"/>
<name>A0ABP0AUB2_9PEZI</name>
<protein>
    <recommendedName>
        <fullName evidence="5">Prion-inhibition and propagation HeLo domain-containing protein</fullName>
    </recommendedName>
</protein>
<dbReference type="Pfam" id="PF14479">
    <property type="entry name" value="HeLo"/>
    <property type="match status" value="1"/>
</dbReference>
<evidence type="ECO:0000313" key="3">
    <source>
        <dbReference type="EMBL" id="CAK7210842.1"/>
    </source>
</evidence>
<dbReference type="Pfam" id="PF11558">
    <property type="entry name" value="HET-s_218-289"/>
    <property type="match status" value="1"/>
</dbReference>
<dbReference type="InterPro" id="IPR038305">
    <property type="entry name" value="HeLo_sf"/>
</dbReference>
<dbReference type="PANTHER" id="PTHR37542">
    <property type="entry name" value="HELO DOMAIN-CONTAINING PROTEIN-RELATED"/>
    <property type="match status" value="1"/>
</dbReference>
<evidence type="ECO:0000259" key="1">
    <source>
        <dbReference type="Pfam" id="PF11558"/>
    </source>
</evidence>
<evidence type="ECO:0000313" key="4">
    <source>
        <dbReference type="Proteomes" id="UP001642406"/>
    </source>
</evidence>
<evidence type="ECO:0000259" key="2">
    <source>
        <dbReference type="Pfam" id="PF14479"/>
    </source>
</evidence>
<dbReference type="InterPro" id="IPR021084">
    <property type="entry name" value="Het-s_prion_dom"/>
</dbReference>
<dbReference type="EMBL" id="CAWUHC010000005">
    <property type="protein sequence ID" value="CAK7210842.1"/>
    <property type="molecule type" value="Genomic_DNA"/>
</dbReference>
<organism evidence="3 4">
    <name type="scientific">Sporothrix bragantina</name>
    <dbReference type="NCBI Taxonomy" id="671064"/>
    <lineage>
        <taxon>Eukaryota</taxon>
        <taxon>Fungi</taxon>
        <taxon>Dikarya</taxon>
        <taxon>Ascomycota</taxon>
        <taxon>Pezizomycotina</taxon>
        <taxon>Sordariomycetes</taxon>
        <taxon>Sordariomycetidae</taxon>
        <taxon>Ophiostomatales</taxon>
        <taxon>Ophiostomataceae</taxon>
        <taxon>Sporothrix</taxon>
    </lineage>
</organism>
<keyword evidence="4" id="KW-1185">Reference proteome</keyword>
<evidence type="ECO:0008006" key="5">
    <source>
        <dbReference type="Google" id="ProtNLM"/>
    </source>
</evidence>
<dbReference type="Gene3D" id="1.20.120.1020">
    <property type="entry name" value="Prion-inhibition and propagation, HeLo domain"/>
    <property type="match status" value="1"/>
</dbReference>
<gene>
    <name evidence="3" type="ORF">SBRCBS47491_000915</name>
</gene>
<reference evidence="3 4" key="1">
    <citation type="submission" date="2024-01" db="EMBL/GenBank/DDBJ databases">
        <authorList>
            <person name="Allen C."/>
            <person name="Tagirdzhanova G."/>
        </authorList>
    </citation>
    <scope>NUCLEOTIDE SEQUENCE [LARGE SCALE GENOMIC DNA]</scope>
</reference>
<feature type="domain" description="Prion-inhibition and propagation HeLo" evidence="2">
    <location>
        <begin position="6"/>
        <end position="204"/>
    </location>
</feature>